<accession>A0AAE0LAT5</accession>
<gene>
    <name evidence="2" type="ORF">CYMTET_13687</name>
</gene>
<organism evidence="2 3">
    <name type="scientific">Cymbomonas tetramitiformis</name>
    <dbReference type="NCBI Taxonomy" id="36881"/>
    <lineage>
        <taxon>Eukaryota</taxon>
        <taxon>Viridiplantae</taxon>
        <taxon>Chlorophyta</taxon>
        <taxon>Pyramimonadophyceae</taxon>
        <taxon>Pyramimonadales</taxon>
        <taxon>Pyramimonadaceae</taxon>
        <taxon>Cymbomonas</taxon>
    </lineage>
</organism>
<dbReference type="EMBL" id="LGRX02005494">
    <property type="protein sequence ID" value="KAK3278373.1"/>
    <property type="molecule type" value="Genomic_DNA"/>
</dbReference>
<evidence type="ECO:0000313" key="3">
    <source>
        <dbReference type="Proteomes" id="UP001190700"/>
    </source>
</evidence>
<evidence type="ECO:0000256" key="1">
    <source>
        <dbReference type="SAM" id="MobiDB-lite"/>
    </source>
</evidence>
<name>A0AAE0LAT5_9CHLO</name>
<feature type="region of interest" description="Disordered" evidence="1">
    <location>
        <begin position="137"/>
        <end position="172"/>
    </location>
</feature>
<keyword evidence="3" id="KW-1185">Reference proteome</keyword>
<dbReference type="Proteomes" id="UP001190700">
    <property type="component" value="Unassembled WGS sequence"/>
</dbReference>
<evidence type="ECO:0000313" key="2">
    <source>
        <dbReference type="EMBL" id="KAK3278373.1"/>
    </source>
</evidence>
<comment type="caution">
    <text evidence="2">The sequence shown here is derived from an EMBL/GenBank/DDBJ whole genome shotgun (WGS) entry which is preliminary data.</text>
</comment>
<reference evidence="2 3" key="1">
    <citation type="journal article" date="2015" name="Genome Biol. Evol.">
        <title>Comparative Genomics of a Bacterivorous Green Alga Reveals Evolutionary Causalities and Consequences of Phago-Mixotrophic Mode of Nutrition.</title>
        <authorList>
            <person name="Burns J.A."/>
            <person name="Paasch A."/>
            <person name="Narechania A."/>
            <person name="Kim E."/>
        </authorList>
    </citation>
    <scope>NUCLEOTIDE SEQUENCE [LARGE SCALE GENOMIC DNA]</scope>
    <source>
        <strain evidence="2 3">PLY_AMNH</strain>
    </source>
</reference>
<protein>
    <submittedName>
        <fullName evidence="2">Uncharacterized protein</fullName>
    </submittedName>
</protein>
<feature type="region of interest" description="Disordered" evidence="1">
    <location>
        <begin position="477"/>
        <end position="501"/>
    </location>
</feature>
<sequence>METARGGNIDHLVILPNHARGAEDTYYGRVLEMTLEGPPLAYPGVYDELVTEDVPLHAAGSGTPSHTLSQLHPVQQQLQTLREGLLNSIQRTTAVGNTSPATSDTDSQLGDVQQASPFRLLPHALGELRLQHAADPVAPTEEKYVPPGRRTTQAPNKPTHKSDAPAGAIGGATNYPNPFDDQVANPQSAAFQEFLANEATRLQREGPAFRGTPTYDDLVSLQSPDTGMEAYVTGEIDGLTVADPASPSHLGCERFINYSCNSVTKHSKTQMQRMMFVQTLGESSEFQHTPLQRSVNDLVQDGSSIRVKDNIQFPKFEHFMVWCQKNVEKWELIRGSGVGAYDPDARGVGWQYRSATLIITRFEFMRELCEYVRSEWPAMRFEAIYLLLTSKYITNRWNKHPYKESRKEDRTFLRLGTAQGTLSSRRDELGQYVIEAFSHLEYGRLLSRLNQGSLMGSAASPHQIPLYGQVPGLAQLPTAPATAGEGSGGSSTPATPNRRGPCPLCGGPHAYRTDAYDHPADVPITKQCNRVRSVNGVRKKCVKLHAFSGPLATPCEPTETVA</sequence>
<feature type="compositionally biased region" description="Low complexity" evidence="1">
    <location>
        <begin position="477"/>
        <end position="496"/>
    </location>
</feature>
<proteinExistence type="predicted"/>
<dbReference type="AlphaFoldDB" id="A0AAE0LAT5"/>